<feature type="transmembrane region" description="Helical" evidence="1">
    <location>
        <begin position="513"/>
        <end position="532"/>
    </location>
</feature>
<dbReference type="EMBL" id="CP003273">
    <property type="protein sequence ID" value="AGL03603.1"/>
    <property type="molecule type" value="Genomic_DNA"/>
</dbReference>
<dbReference type="Pfam" id="PF18949">
    <property type="entry name" value="DUF5693"/>
    <property type="match status" value="1"/>
</dbReference>
<dbReference type="Proteomes" id="UP000013520">
    <property type="component" value="Chromosome"/>
</dbReference>
<proteinExistence type="predicted"/>
<dbReference type="HOGENOM" id="CLU_023389_0_0_9"/>
<accession>R4KK72</accession>
<feature type="transmembrane region" description="Helical" evidence="1">
    <location>
        <begin position="566"/>
        <end position="581"/>
    </location>
</feature>
<keyword evidence="1" id="KW-0472">Membrane</keyword>
<dbReference type="KEGG" id="dgi:Desgi_4360"/>
<feature type="transmembrane region" description="Helical" evidence="1">
    <location>
        <begin position="383"/>
        <end position="404"/>
    </location>
</feature>
<reference evidence="2 3" key="1">
    <citation type="submission" date="2012-01" db="EMBL/GenBank/DDBJ databases">
        <title>Complete sequence of Desulfotomaculum gibsoniae DSM 7213.</title>
        <authorList>
            <consortium name="US DOE Joint Genome Institute"/>
            <person name="Lucas S."/>
            <person name="Han J."/>
            <person name="Lapidus A."/>
            <person name="Cheng J.-F."/>
            <person name="Goodwin L."/>
            <person name="Pitluck S."/>
            <person name="Peters L."/>
            <person name="Ovchinnikova G."/>
            <person name="Teshima H."/>
            <person name="Detter J.C."/>
            <person name="Han C."/>
            <person name="Tapia R."/>
            <person name="Land M."/>
            <person name="Hauser L."/>
            <person name="Kyrpides N."/>
            <person name="Ivanova N."/>
            <person name="Pagani I."/>
            <person name="Parshina S."/>
            <person name="Plugge C."/>
            <person name="Muyzer G."/>
            <person name="Kuever J."/>
            <person name="Ivanova A."/>
            <person name="Nazina T."/>
            <person name="Klenk H.-P."/>
            <person name="Brambilla E."/>
            <person name="Spring S."/>
            <person name="Stams A.F."/>
            <person name="Woyke T."/>
        </authorList>
    </citation>
    <scope>NUCLEOTIDE SEQUENCE [LARGE SCALE GENOMIC DNA]</scope>
    <source>
        <strain evidence="2 3">DSM 7213</strain>
    </source>
</reference>
<feature type="transmembrane region" description="Helical" evidence="1">
    <location>
        <begin position="440"/>
        <end position="461"/>
    </location>
</feature>
<keyword evidence="3" id="KW-1185">Reference proteome</keyword>
<gene>
    <name evidence="2" type="ORF">Desgi_4360</name>
</gene>
<evidence type="ECO:0000313" key="2">
    <source>
        <dbReference type="EMBL" id="AGL03603.1"/>
    </source>
</evidence>
<feature type="transmembrane region" description="Helical" evidence="1">
    <location>
        <begin position="619"/>
        <end position="636"/>
    </location>
</feature>
<keyword evidence="1" id="KW-1133">Transmembrane helix</keyword>
<protein>
    <submittedName>
        <fullName evidence="2">Uncharacterized protein</fullName>
    </submittedName>
</protein>
<dbReference type="RefSeq" id="WP_006521341.1">
    <property type="nucleotide sequence ID" value="NC_021184.1"/>
</dbReference>
<keyword evidence="1" id="KW-0812">Transmembrane</keyword>
<name>R4KK72_9FIRM</name>
<dbReference type="OrthoDB" id="3805529at2"/>
<feature type="transmembrane region" description="Helical" evidence="1">
    <location>
        <begin position="7"/>
        <end position="26"/>
    </location>
</feature>
<sequence>MRENKWKVILIGVIIVSLLAAGYIAWQRHGLEENNQSVAMSVVYDEVASLARMNGLDVAEALGMFRESGVSTVLIKEPTVGDAQAAGELLMRTGNELLLPGNAAIWQQFGESFREQIKPDYRYLIIWDTEVYQRVQGQLQAKKVPVRSWEGREGTSVNIIEVAYNWGLFEQMGLGFLAGAVKEVNAAGLQAMVQVRTWNQVTPEGLTYVFRELRKIPNLSGVLFNDPVLPGFPEQVRLLSYLMEEQDVPLVQIEFSSQKGLAKLGLLLDKNVVRLHTLTLEEDIKKDYDIAAMVDRFNLAATERNIRVLLLHTYMKTDVPDMLAMNLQLVEETRENLQAEGLQVGEASVLQPLGVSRLVLFVIGLGVIAGAMLLVLMMGWPRLALGCGIIGLIAWTGLLAVDMVTPACKIMAFIAVVVFPTLSLMLNVRQGGVSLGRSVLLLLRTSLYSLAGALLMVGLLGDVGFMLKLDQFTGVKLAHVVPLLLLTMVFCFAGAKGDGSWQRKLQQFLEQPVLVKFTILGGVLFAALLVYVSRTGNESAAISDWELQFRTLLDNILGVRPRTKEFLLGHPLLLLLLYLGYRNNQYIPLLLGGAIGQISLVNTYAHIHTPLAISLTRSIHGLWLGIIIGLALIILWRAGEKLLIKRWGWFQED</sequence>
<feature type="transmembrane region" description="Helical" evidence="1">
    <location>
        <begin position="358"/>
        <end position="376"/>
    </location>
</feature>
<feature type="transmembrane region" description="Helical" evidence="1">
    <location>
        <begin position="588"/>
        <end position="607"/>
    </location>
</feature>
<feature type="transmembrane region" description="Helical" evidence="1">
    <location>
        <begin position="473"/>
        <end position="493"/>
    </location>
</feature>
<organism evidence="2 3">
    <name type="scientific">Desulfoscipio gibsoniae DSM 7213</name>
    <dbReference type="NCBI Taxonomy" id="767817"/>
    <lineage>
        <taxon>Bacteria</taxon>
        <taxon>Bacillati</taxon>
        <taxon>Bacillota</taxon>
        <taxon>Clostridia</taxon>
        <taxon>Eubacteriales</taxon>
        <taxon>Desulfallaceae</taxon>
        <taxon>Desulfoscipio</taxon>
    </lineage>
</organism>
<dbReference type="AlphaFoldDB" id="R4KK72"/>
<dbReference type="eggNOG" id="ENOG502Z8QQ">
    <property type="taxonomic scope" value="Bacteria"/>
</dbReference>
<evidence type="ECO:0000313" key="3">
    <source>
        <dbReference type="Proteomes" id="UP000013520"/>
    </source>
</evidence>
<dbReference type="InterPro" id="IPR043748">
    <property type="entry name" value="DUF5693"/>
</dbReference>
<feature type="transmembrane region" description="Helical" evidence="1">
    <location>
        <begin position="410"/>
        <end position="428"/>
    </location>
</feature>
<dbReference type="STRING" id="767817.Desgi_4360"/>
<evidence type="ECO:0000256" key="1">
    <source>
        <dbReference type="SAM" id="Phobius"/>
    </source>
</evidence>